<dbReference type="InterPro" id="IPR005530">
    <property type="entry name" value="SPW"/>
</dbReference>
<dbReference type="Proteomes" id="UP000595197">
    <property type="component" value="Chromosome"/>
</dbReference>
<proteinExistence type="predicted"/>
<organism evidence="3 4">
    <name type="scientific">Skermanella cutis</name>
    <dbReference type="NCBI Taxonomy" id="2775420"/>
    <lineage>
        <taxon>Bacteria</taxon>
        <taxon>Pseudomonadati</taxon>
        <taxon>Pseudomonadota</taxon>
        <taxon>Alphaproteobacteria</taxon>
        <taxon>Rhodospirillales</taxon>
        <taxon>Azospirillaceae</taxon>
        <taxon>Skermanella</taxon>
    </lineage>
</organism>
<dbReference type="RefSeq" id="WP_201071032.1">
    <property type="nucleotide sequence ID" value="NZ_CP067420.1"/>
</dbReference>
<accession>A0ABX7B0B7</accession>
<evidence type="ECO:0000313" key="4">
    <source>
        <dbReference type="Proteomes" id="UP000595197"/>
    </source>
</evidence>
<dbReference type="EMBL" id="CP067420">
    <property type="protein sequence ID" value="QQP87596.1"/>
    <property type="molecule type" value="Genomic_DNA"/>
</dbReference>
<keyword evidence="1" id="KW-0472">Membrane</keyword>
<feature type="transmembrane region" description="Helical" evidence="1">
    <location>
        <begin position="93"/>
        <end position="111"/>
    </location>
</feature>
<evidence type="ECO:0000313" key="3">
    <source>
        <dbReference type="EMBL" id="QQP87596.1"/>
    </source>
</evidence>
<dbReference type="Pfam" id="PF03779">
    <property type="entry name" value="SPW"/>
    <property type="match status" value="1"/>
</dbReference>
<sequence length="133" mass="13938">MIRNQIGGSFFAARSPHDVLALIAGIVLFFAPLVAQFGEAGVANWTAHIVGAVVIAVSAKMLLTPADWSKWAYIVLGLAIFLAPWVLGFSTVAAASWTHVIVGLAVGAVGIRRLFGQRDAETPGQIGPDARST</sequence>
<reference evidence="3" key="1">
    <citation type="submission" date="2021-02" db="EMBL/GenBank/DDBJ databases">
        <title>Skermanella TT6 skin isolate.</title>
        <authorList>
            <person name="Lee K."/>
            <person name="Ganzorig M."/>
        </authorList>
    </citation>
    <scope>NUCLEOTIDE SEQUENCE</scope>
    <source>
        <strain evidence="3">TT6</strain>
    </source>
</reference>
<feature type="domain" description="SPW repeat-containing integral membrane" evidence="2">
    <location>
        <begin position="17"/>
        <end position="110"/>
    </location>
</feature>
<evidence type="ECO:0000256" key="1">
    <source>
        <dbReference type="SAM" id="Phobius"/>
    </source>
</evidence>
<keyword evidence="1" id="KW-0812">Transmembrane</keyword>
<evidence type="ECO:0000259" key="2">
    <source>
        <dbReference type="Pfam" id="PF03779"/>
    </source>
</evidence>
<name>A0ABX7B0B7_9PROT</name>
<feature type="transmembrane region" description="Helical" evidence="1">
    <location>
        <begin position="70"/>
        <end position="87"/>
    </location>
</feature>
<keyword evidence="4" id="KW-1185">Reference proteome</keyword>
<feature type="transmembrane region" description="Helical" evidence="1">
    <location>
        <begin position="45"/>
        <end position="63"/>
    </location>
</feature>
<protein>
    <submittedName>
        <fullName evidence="3">SPW repeat protein</fullName>
    </submittedName>
</protein>
<keyword evidence="1" id="KW-1133">Transmembrane helix</keyword>
<gene>
    <name evidence="3" type="ORF">IGS68_15970</name>
</gene>